<organism evidence="3 4">
    <name type="scientific">Acinetobacter terrae</name>
    <dbReference type="NCBI Taxonomy" id="2731247"/>
    <lineage>
        <taxon>Bacteria</taxon>
        <taxon>Pseudomonadati</taxon>
        <taxon>Pseudomonadota</taxon>
        <taxon>Gammaproteobacteria</taxon>
        <taxon>Moraxellales</taxon>
        <taxon>Moraxellaceae</taxon>
        <taxon>Acinetobacter</taxon>
        <taxon>Acinetobacter Taxon 24</taxon>
    </lineage>
</organism>
<accession>A0A7Y2RI26</accession>
<feature type="domain" description="TraK C-terminal" evidence="2">
    <location>
        <begin position="203"/>
        <end position="295"/>
    </location>
</feature>
<evidence type="ECO:0000259" key="2">
    <source>
        <dbReference type="Pfam" id="PF23536"/>
    </source>
</evidence>
<gene>
    <name evidence="3" type="ORF">HLH17_16415</name>
</gene>
<sequence>MKLNNLFSNSLLSVALLATSDLYAEQIFRSANQIPAPSNNGSQYIPLPGSNVSQQQNTQIVQLPQTSLTNASMIAQKPIKLDQAGLKQQTVTIGNDDTHVVAVSASSMNRISTPFLNPIVLLNSGATSKVVGTDVYVIMQSDQPVGIFIREDDNLANNSPVASLTMVPKAIPQQNISVILDGNARGRLTSPNKKVSSDYVEFIGNTMAAIEKKQLPDGFSRSNVDGKVVARVGAVTLKPKAIYSGVELNAYVYTAKNVSGQYVELSEPSFWHQGVRAIAFADGKIKLPPNGTTEITILSDVGDGSESIYD</sequence>
<keyword evidence="1" id="KW-0732">Signal</keyword>
<dbReference type="RefSeq" id="WP_171541260.1">
    <property type="nucleotide sequence ID" value="NZ_JABERL010000068.1"/>
</dbReference>
<feature type="chain" id="PRO_5030694837" description="TraK C-terminal domain-containing protein" evidence="1">
    <location>
        <begin position="25"/>
        <end position="310"/>
    </location>
</feature>
<feature type="signal peptide" evidence="1">
    <location>
        <begin position="1"/>
        <end position="24"/>
    </location>
</feature>
<evidence type="ECO:0000313" key="4">
    <source>
        <dbReference type="Proteomes" id="UP000569202"/>
    </source>
</evidence>
<name>A0A7Y2RI26_9GAMM</name>
<dbReference type="InterPro" id="IPR055397">
    <property type="entry name" value="TraK_C"/>
</dbReference>
<dbReference type="Proteomes" id="UP000569202">
    <property type="component" value="Unassembled WGS sequence"/>
</dbReference>
<protein>
    <recommendedName>
        <fullName evidence="2">TraK C-terminal domain-containing protein</fullName>
    </recommendedName>
</protein>
<evidence type="ECO:0000313" key="3">
    <source>
        <dbReference type="EMBL" id="NNH79202.1"/>
    </source>
</evidence>
<dbReference type="AlphaFoldDB" id="A0A7Y2RI26"/>
<reference evidence="3 4" key="1">
    <citation type="submission" date="2020-04" db="EMBL/GenBank/DDBJ databases">
        <title>Acinetobacter Taxon 24.</title>
        <authorList>
            <person name="Nemec A."/>
            <person name="Radolfova-Krizova L."/>
            <person name="Higgins P.G."/>
            <person name="Spanelova P."/>
        </authorList>
    </citation>
    <scope>NUCLEOTIDE SEQUENCE [LARGE SCALE GENOMIC DNA]</scope>
    <source>
        <strain evidence="3 4">ANC 5380</strain>
    </source>
</reference>
<dbReference type="Pfam" id="PF23536">
    <property type="entry name" value="TraK_C"/>
    <property type="match status" value="1"/>
</dbReference>
<comment type="caution">
    <text evidence="3">The sequence shown here is derived from an EMBL/GenBank/DDBJ whole genome shotgun (WGS) entry which is preliminary data.</text>
</comment>
<evidence type="ECO:0000256" key="1">
    <source>
        <dbReference type="SAM" id="SignalP"/>
    </source>
</evidence>
<proteinExistence type="predicted"/>
<dbReference type="EMBL" id="JABERL010000068">
    <property type="protein sequence ID" value="NNH79202.1"/>
    <property type="molecule type" value="Genomic_DNA"/>
</dbReference>